<feature type="domain" description="Peptidase S74" evidence="1">
    <location>
        <begin position="266"/>
        <end position="314"/>
    </location>
</feature>
<organism evidence="2 3">
    <name type="scientific">Pseudochrobactrum kiredjianiae</name>
    <dbReference type="NCBI Taxonomy" id="386305"/>
    <lineage>
        <taxon>Bacteria</taxon>
        <taxon>Pseudomonadati</taxon>
        <taxon>Pseudomonadota</taxon>
        <taxon>Alphaproteobacteria</taxon>
        <taxon>Hyphomicrobiales</taxon>
        <taxon>Brucellaceae</taxon>
        <taxon>Pseudochrobactrum</taxon>
    </lineage>
</organism>
<comment type="caution">
    <text evidence="2">The sequence shown here is derived from an EMBL/GenBank/DDBJ whole genome shotgun (WGS) entry which is preliminary data.</text>
</comment>
<dbReference type="Proteomes" id="UP001597263">
    <property type="component" value="Unassembled WGS sequence"/>
</dbReference>
<dbReference type="RefSeq" id="WP_289388096.1">
    <property type="nucleotide sequence ID" value="NZ_JAUCBM010000009.1"/>
</dbReference>
<dbReference type="InterPro" id="IPR030392">
    <property type="entry name" value="S74_ICA"/>
</dbReference>
<dbReference type="EMBL" id="JBHTMA010000026">
    <property type="protein sequence ID" value="MFD1226440.1"/>
    <property type="molecule type" value="Genomic_DNA"/>
</dbReference>
<evidence type="ECO:0000259" key="1">
    <source>
        <dbReference type="Pfam" id="PF13884"/>
    </source>
</evidence>
<evidence type="ECO:0000313" key="2">
    <source>
        <dbReference type="EMBL" id="MFD1226440.1"/>
    </source>
</evidence>
<sequence length="339" mass="36125">MGKKGGSQTQTTENKPPAWAEPLFKKSASEAMNLYNSGKGGNVYQGQTVADLGANTQVGIGSVMNGGADYGALRDQAGQPTSAQTNLQDYASGKYLKEGNPYYRERLNNEITSANDLIQSQFAGSGRYGSGANTDVLGKNTTNMLLQGLESDYNRAMDNQFKAVGAIDSANSQSIQNQLGVDAAQLGRGQAQIGAGSIQDKNAQDKLQADYAKWQAEDMQDWTRLGLLQSAAAGSAGNYGTNTQTVNQPSNPLGAIGAIGSLFAKSDARLKENIEHTGTYENGLPMYEFNYTGEPTRFRGLMAHDVADKYPDAVVLENDGYLAVNYDALGITMEVVAHV</sequence>
<protein>
    <submittedName>
        <fullName evidence="2">Tail fiber domain-containing protein</fullName>
    </submittedName>
</protein>
<dbReference type="Pfam" id="PF13884">
    <property type="entry name" value="Peptidase_S74"/>
    <property type="match status" value="1"/>
</dbReference>
<proteinExistence type="predicted"/>
<keyword evidence="3" id="KW-1185">Reference proteome</keyword>
<name>A0ABW3V3R6_9HYPH</name>
<gene>
    <name evidence="2" type="ORF">ACFQ35_04600</name>
</gene>
<evidence type="ECO:0000313" key="3">
    <source>
        <dbReference type="Proteomes" id="UP001597263"/>
    </source>
</evidence>
<accession>A0ABW3V3R6</accession>
<reference evidence="3" key="1">
    <citation type="journal article" date="2019" name="Int. J. Syst. Evol. Microbiol.">
        <title>The Global Catalogue of Microorganisms (GCM) 10K type strain sequencing project: providing services to taxonomists for standard genome sequencing and annotation.</title>
        <authorList>
            <consortium name="The Broad Institute Genomics Platform"/>
            <consortium name="The Broad Institute Genome Sequencing Center for Infectious Disease"/>
            <person name="Wu L."/>
            <person name="Ma J."/>
        </authorList>
    </citation>
    <scope>NUCLEOTIDE SEQUENCE [LARGE SCALE GENOMIC DNA]</scope>
    <source>
        <strain evidence="3">CCUG 49584</strain>
    </source>
</reference>